<evidence type="ECO:0000256" key="13">
    <source>
        <dbReference type="PROSITE-ProRule" id="PRU00024"/>
    </source>
</evidence>
<dbReference type="SUPFAM" id="SSF49785">
    <property type="entry name" value="Galactose-binding domain-like"/>
    <property type="match status" value="1"/>
</dbReference>
<comment type="catalytic activity">
    <reaction evidence="1">
        <text>[E2 ubiquitin-conjugating enzyme]-S-ubiquitinyl-L-cysteine + [acceptor protein]-L-threonine = [E2 ubiquitin-conjugating enzyme]-L-cysteine + [acceptor protein]-3-O-ubiquitinyl-L-threonine.</text>
        <dbReference type="EC" id="2.3.2.33"/>
    </reaction>
</comment>
<keyword evidence="10" id="KW-0833">Ubl conjugation pathway</keyword>
<evidence type="ECO:0000256" key="11">
    <source>
        <dbReference type="ARBA" id="ARBA00022833"/>
    </source>
</evidence>
<feature type="domain" description="RING-type" evidence="14">
    <location>
        <begin position="625"/>
        <end position="676"/>
    </location>
</feature>
<sequence>MTAKPNNGMRESMTDGDTDTFWEGDGNGGTVTFEFPDEVYVEAMTVAVAAGDKAAIPSGMSLAYGVHPDYLDGEVASVSVDRKSLYTEDGNIGWFTYPVGVASRTFVLRVSGQTPRVRQLRVLARAVKARVPGKAGPSFAHAALGVFNRLAAQVFGTLQAGGDGASADLREQLVSMLEDASPLKATVLDVLRAELVRVTEARLGLAWQPSQRKTAASRVAFELAVADDTFPFELISMVHALSASKAGLAWVLSGEGMPVVWAAGALLLTGTTRVQRGALGVLKRVFSSDVDFGTMGRALGVLVGGTTLAEYFAAVVAKTLRATLRVAGKKAKSEEKGAAEREFDEVFGELPAYRGQVPDELRAGVVELARMAIAGGENEGEHEGATVVRSRLVAQVSNLVQMQELDASEMFTSEALWLSVAALGVLCEDETAVAAVNEAASAALARESDDGNDGAAEVVLCENHDDGVTKAAMRCESCATALCADCDRFLHLPRNKREHTREAIIDHEAFVVEMREGCARVKMSQFVVVFDVEKGKVLLRVEARSSSGRACRFCGSELSVENEVLVAKVRDVCNDAECMERSEQVCVDVLECGHPCGGVRGEKEHLPCLVAGCDEAMTVAKDDMCMICWTEPLEAAPAVKLGCGHVFHAMCVDRLLKAKWSGPRINFGFWACPLCKDARFEHPALEEAIAPLRELEEKVKSKAKLRARASGLAEDAAVMAEYGDDVVAAAMARFAYYQCYECKEPYYGGAVACEAAGRGGDFDETELVCGGCVGRRIGATACSKHGMGDNMVFACRYCCSVAVWFCFGTTHFCDTCHSNVGGVQAAAASEDRPVCPVGPGCKQLPPGPCPLGLKECPPVGEELCLGCGLCAEAQEY</sequence>
<evidence type="ECO:0000256" key="6">
    <source>
        <dbReference type="ARBA" id="ARBA00022679"/>
    </source>
</evidence>
<evidence type="ECO:0000256" key="9">
    <source>
        <dbReference type="ARBA" id="ARBA00022771"/>
    </source>
</evidence>
<dbReference type="CDD" id="cd19799">
    <property type="entry name" value="Bbox2_MYCBP2"/>
    <property type="match status" value="1"/>
</dbReference>
<evidence type="ECO:0000256" key="7">
    <source>
        <dbReference type="ARBA" id="ARBA00022723"/>
    </source>
</evidence>
<dbReference type="InterPro" id="IPR013083">
    <property type="entry name" value="Znf_RING/FYVE/PHD"/>
</dbReference>
<evidence type="ECO:0000256" key="12">
    <source>
        <dbReference type="ARBA" id="ARBA00023273"/>
    </source>
</evidence>
<dbReference type="GeneID" id="25570187"/>
<dbReference type="InterPro" id="IPR000315">
    <property type="entry name" value="Znf_B-box"/>
</dbReference>
<dbReference type="PROSITE" id="PS50119">
    <property type="entry name" value="ZF_BBOX"/>
    <property type="match status" value="1"/>
</dbReference>
<feature type="domain" description="B box-type" evidence="15">
    <location>
        <begin position="456"/>
        <end position="504"/>
    </location>
</feature>
<evidence type="ECO:0000259" key="14">
    <source>
        <dbReference type="PROSITE" id="PS50089"/>
    </source>
</evidence>
<keyword evidence="8" id="KW-0677">Repeat</keyword>
<dbReference type="InterPro" id="IPR001841">
    <property type="entry name" value="Znf_RING"/>
</dbReference>
<dbReference type="EC" id="2.3.2.33" evidence="5"/>
<gene>
    <name evidence="16" type="ORF">AMSG_12273</name>
</gene>
<comment type="pathway">
    <text evidence="3">Protein modification; protein ubiquitination.</text>
</comment>
<dbReference type="SMART" id="SM00184">
    <property type="entry name" value="RING"/>
    <property type="match status" value="1"/>
</dbReference>
<dbReference type="Proteomes" id="UP000054408">
    <property type="component" value="Unassembled WGS sequence"/>
</dbReference>
<dbReference type="STRING" id="461836.A0A0L0DQV5"/>
<dbReference type="SMART" id="SM00336">
    <property type="entry name" value="BBOX"/>
    <property type="match status" value="1"/>
</dbReference>
<name>A0A0L0DQV5_THETB</name>
<dbReference type="GO" id="GO:0008270">
    <property type="term" value="F:zinc ion binding"/>
    <property type="evidence" value="ECO:0007669"/>
    <property type="project" value="UniProtKB-KW"/>
</dbReference>
<dbReference type="GO" id="GO:0061630">
    <property type="term" value="F:ubiquitin protein ligase activity"/>
    <property type="evidence" value="ECO:0007669"/>
    <property type="project" value="UniProtKB-EC"/>
</dbReference>
<organism evidence="16 17">
    <name type="scientific">Thecamonas trahens ATCC 50062</name>
    <dbReference type="NCBI Taxonomy" id="461836"/>
    <lineage>
        <taxon>Eukaryota</taxon>
        <taxon>Apusozoa</taxon>
        <taxon>Apusomonadida</taxon>
        <taxon>Apusomonadidae</taxon>
        <taxon>Thecamonas</taxon>
    </lineage>
</organism>
<dbReference type="PANTHER" id="PTHR45943">
    <property type="entry name" value="E3 UBIQUITIN-PROTEIN LIGASE MYCBP2"/>
    <property type="match status" value="1"/>
</dbReference>
<dbReference type="SUPFAM" id="SSF57850">
    <property type="entry name" value="RING/U-box"/>
    <property type="match status" value="1"/>
</dbReference>
<evidence type="ECO:0000256" key="5">
    <source>
        <dbReference type="ARBA" id="ARBA00012249"/>
    </source>
</evidence>
<evidence type="ECO:0000256" key="4">
    <source>
        <dbReference type="ARBA" id="ARBA00005415"/>
    </source>
</evidence>
<evidence type="ECO:0000259" key="15">
    <source>
        <dbReference type="PROSITE" id="PS50119"/>
    </source>
</evidence>
<dbReference type="Gene3D" id="2.60.120.260">
    <property type="entry name" value="Galactose-binding domain-like"/>
    <property type="match status" value="1"/>
</dbReference>
<dbReference type="PANTHER" id="PTHR45943:SF1">
    <property type="entry name" value="E3 UBIQUITIN-PROTEIN LIGASE MYCBP2"/>
    <property type="match status" value="1"/>
</dbReference>
<keyword evidence="17" id="KW-1185">Reference proteome</keyword>
<reference evidence="16 17" key="1">
    <citation type="submission" date="2010-05" db="EMBL/GenBank/DDBJ databases">
        <title>The Genome Sequence of Thecamonas trahens ATCC 50062.</title>
        <authorList>
            <consortium name="The Broad Institute Genome Sequencing Platform"/>
            <person name="Russ C."/>
            <person name="Cuomo C."/>
            <person name="Shea T."/>
            <person name="Young S.K."/>
            <person name="Zeng Q."/>
            <person name="Koehrsen M."/>
            <person name="Haas B."/>
            <person name="Borodovsky M."/>
            <person name="Guigo R."/>
            <person name="Alvarado L."/>
            <person name="Berlin A."/>
            <person name="Bochicchio J."/>
            <person name="Borenstein D."/>
            <person name="Chapman S."/>
            <person name="Chen Z."/>
            <person name="Freedman E."/>
            <person name="Gellesch M."/>
            <person name="Goldberg J."/>
            <person name="Griggs A."/>
            <person name="Gujja S."/>
            <person name="Heilman E."/>
            <person name="Heiman D."/>
            <person name="Hepburn T."/>
            <person name="Howarth C."/>
            <person name="Jen D."/>
            <person name="Larson L."/>
            <person name="Mehta T."/>
            <person name="Park D."/>
            <person name="Pearson M."/>
            <person name="Roberts A."/>
            <person name="Saif S."/>
            <person name="Shenoy N."/>
            <person name="Sisk P."/>
            <person name="Stolte C."/>
            <person name="Sykes S."/>
            <person name="Thomson T."/>
            <person name="Walk T."/>
            <person name="White J."/>
            <person name="Yandava C."/>
            <person name="Burger G."/>
            <person name="Gray M.W."/>
            <person name="Holland P.W.H."/>
            <person name="King N."/>
            <person name="Lang F.B.F."/>
            <person name="Roger A.J."/>
            <person name="Ruiz-Trillo I."/>
            <person name="Lander E."/>
            <person name="Nusbaum C."/>
        </authorList>
    </citation>
    <scope>NUCLEOTIDE SEQUENCE [LARGE SCALE GENOMIC DNA]</scope>
    <source>
        <strain evidence="16 17">ATCC 50062</strain>
    </source>
</reference>
<protein>
    <recommendedName>
        <fullName evidence="5">RCR-type E3 ubiquitin transferase</fullName>
        <ecNumber evidence="5">2.3.2.33</ecNumber>
    </recommendedName>
</protein>
<evidence type="ECO:0000313" key="16">
    <source>
        <dbReference type="EMBL" id="KNC53818.1"/>
    </source>
</evidence>
<evidence type="ECO:0000256" key="2">
    <source>
        <dbReference type="ARBA" id="ARBA00004489"/>
    </source>
</evidence>
<accession>A0A0L0DQV5</accession>
<dbReference type="RefSeq" id="XP_013754386.1">
    <property type="nucleotide sequence ID" value="XM_013898932.1"/>
</dbReference>
<dbReference type="GO" id="GO:0005634">
    <property type="term" value="C:nucleus"/>
    <property type="evidence" value="ECO:0007669"/>
    <property type="project" value="TreeGrafter"/>
</dbReference>
<dbReference type="PROSITE" id="PS50089">
    <property type="entry name" value="ZF_RING_2"/>
    <property type="match status" value="1"/>
</dbReference>
<dbReference type="CDD" id="cd16463">
    <property type="entry name" value="RING-H2_PHR"/>
    <property type="match status" value="1"/>
</dbReference>
<keyword evidence="11" id="KW-0862">Zinc</keyword>
<keyword evidence="9 13" id="KW-0863">Zinc-finger</keyword>
<keyword evidence="6" id="KW-0808">Transferase</keyword>
<evidence type="ECO:0000256" key="3">
    <source>
        <dbReference type="ARBA" id="ARBA00004906"/>
    </source>
</evidence>
<comment type="subcellular location">
    <subcellularLocation>
        <location evidence="2">Cell projection</location>
        <location evidence="2">Axon</location>
    </subcellularLocation>
</comment>
<dbReference type="eggNOG" id="KOG1428">
    <property type="taxonomic scope" value="Eukaryota"/>
</dbReference>
<evidence type="ECO:0000256" key="1">
    <source>
        <dbReference type="ARBA" id="ARBA00000333"/>
    </source>
</evidence>
<dbReference type="Gene3D" id="3.30.40.10">
    <property type="entry name" value="Zinc/RING finger domain, C3HC4 (zinc finger)"/>
    <property type="match status" value="1"/>
</dbReference>
<dbReference type="AlphaFoldDB" id="A0A0L0DQV5"/>
<comment type="similarity">
    <text evidence="4">Belongs to the RING-Cys relay (RCR) family.</text>
</comment>
<dbReference type="FunFam" id="3.30.40.10:FF:000078">
    <property type="entry name" value="E3 ubiquitin-protein ligase MYCBP2 isoform X1"/>
    <property type="match status" value="1"/>
</dbReference>
<dbReference type="GO" id="GO:0005886">
    <property type="term" value="C:plasma membrane"/>
    <property type="evidence" value="ECO:0007669"/>
    <property type="project" value="TreeGrafter"/>
</dbReference>
<proteinExistence type="inferred from homology"/>
<dbReference type="InterPro" id="IPR008979">
    <property type="entry name" value="Galactose-bd-like_sf"/>
</dbReference>
<evidence type="ECO:0000313" key="17">
    <source>
        <dbReference type="Proteomes" id="UP000054408"/>
    </source>
</evidence>
<keyword evidence="7" id="KW-0479">Metal-binding</keyword>
<evidence type="ECO:0000256" key="8">
    <source>
        <dbReference type="ARBA" id="ARBA00022737"/>
    </source>
</evidence>
<keyword evidence="12" id="KW-0966">Cell projection</keyword>
<dbReference type="OrthoDB" id="6050183at2759"/>
<dbReference type="EMBL" id="GL349482">
    <property type="protein sequence ID" value="KNC53818.1"/>
    <property type="molecule type" value="Genomic_DNA"/>
</dbReference>
<dbReference type="Pfam" id="PF13639">
    <property type="entry name" value="zf-RING_2"/>
    <property type="match status" value="1"/>
</dbReference>
<evidence type="ECO:0000256" key="10">
    <source>
        <dbReference type="ARBA" id="ARBA00022786"/>
    </source>
</evidence>